<dbReference type="CDD" id="cd00051">
    <property type="entry name" value="EFh"/>
    <property type="match status" value="1"/>
</dbReference>
<feature type="region of interest" description="Disordered" evidence="2">
    <location>
        <begin position="168"/>
        <end position="189"/>
    </location>
</feature>
<protein>
    <recommendedName>
        <fullName evidence="3">EF-hand domain-containing protein</fullName>
    </recommendedName>
</protein>
<dbReference type="InterPro" id="IPR002048">
    <property type="entry name" value="EF_hand_dom"/>
</dbReference>
<proteinExistence type="predicted"/>
<dbReference type="AlphaFoldDB" id="A0A6V3QIQ6"/>
<accession>A0A6V3QIQ6</accession>
<organism evidence="5">
    <name type="scientific">Lotharella globosa</name>
    <dbReference type="NCBI Taxonomy" id="91324"/>
    <lineage>
        <taxon>Eukaryota</taxon>
        <taxon>Sar</taxon>
        <taxon>Rhizaria</taxon>
        <taxon>Cercozoa</taxon>
        <taxon>Chlorarachniophyceae</taxon>
        <taxon>Lotharella</taxon>
    </lineage>
</organism>
<dbReference type="InterPro" id="IPR018247">
    <property type="entry name" value="EF_Hand_1_Ca_BS"/>
</dbReference>
<keyword evidence="1" id="KW-0106">Calcium</keyword>
<feature type="domain" description="EF-hand" evidence="3">
    <location>
        <begin position="409"/>
        <end position="444"/>
    </location>
</feature>
<dbReference type="EMBL" id="HBIV01034059">
    <property type="protein sequence ID" value="CAE0672654.1"/>
    <property type="molecule type" value="Transcribed_RNA"/>
</dbReference>
<name>A0A6V3QIQ6_9EUKA</name>
<evidence type="ECO:0000256" key="2">
    <source>
        <dbReference type="SAM" id="MobiDB-lite"/>
    </source>
</evidence>
<evidence type="ECO:0000259" key="3">
    <source>
        <dbReference type="PROSITE" id="PS50222"/>
    </source>
</evidence>
<dbReference type="Gene3D" id="1.10.238.10">
    <property type="entry name" value="EF-hand"/>
    <property type="match status" value="1"/>
</dbReference>
<dbReference type="InterPro" id="IPR011992">
    <property type="entry name" value="EF-hand-dom_pair"/>
</dbReference>
<dbReference type="PROSITE" id="PS00018">
    <property type="entry name" value="EF_HAND_1"/>
    <property type="match status" value="1"/>
</dbReference>
<feature type="compositionally biased region" description="Basic and acidic residues" evidence="2">
    <location>
        <begin position="291"/>
        <end position="301"/>
    </location>
</feature>
<dbReference type="SUPFAM" id="SSF47473">
    <property type="entry name" value="EF-hand"/>
    <property type="match status" value="1"/>
</dbReference>
<dbReference type="Gene3D" id="2.60.120.380">
    <property type="match status" value="1"/>
</dbReference>
<sequence>MDHERTMNMRRMREGARDGNLHVALMWNDIADLALHVTAPSRETICWKKMRSRCGGHQDVDMNVSAPFSTEPVENIYWENPPTGRYKIHVLNYRTHVGKGAFANPDREVKFRVSLRRAGYPTETFAGKVKPRQRQTAISFVQGDPSKPVEFGGELVNNDPAAPFHSKSAPKFSTFSPPSKSSTSRTCRASPVRVVAPSAAVKVSTRKKRAAALRRPKSSTKVIKAAEKTLLYRKKRAAALRRHRRTMVWNAVEGARPDIPLWHFAEPSGDRKSARLAARRKAHPSVMKVAKTKEGAHEMEKSVSMTETEEPGPLMETEPLAAEEALIETPERATKVIVEPAKLLTAKKVSTDSKQIMSEVLMGNSPIVMPRTPRLARRAMKDLFNTFTDADTISRSGFKEALRSAGRRPKANIVNAVFRSLDVDGNGQIEFDEFANGLSQLSQC</sequence>
<reference evidence="5" key="1">
    <citation type="submission" date="2021-01" db="EMBL/GenBank/DDBJ databases">
        <authorList>
            <person name="Corre E."/>
            <person name="Pelletier E."/>
            <person name="Niang G."/>
            <person name="Scheremetjew M."/>
            <person name="Finn R."/>
            <person name="Kale V."/>
            <person name="Holt S."/>
            <person name="Cochrane G."/>
            <person name="Meng A."/>
            <person name="Brown T."/>
            <person name="Cohen L."/>
        </authorList>
    </citation>
    <scope>NUCLEOTIDE SEQUENCE</scope>
    <source>
        <strain evidence="5">CCCM811</strain>
    </source>
</reference>
<gene>
    <name evidence="4" type="ORF">LGLO00237_LOCUS24302</name>
    <name evidence="5" type="ORF">LGLO00237_LOCUS24304</name>
</gene>
<evidence type="ECO:0000313" key="4">
    <source>
        <dbReference type="EMBL" id="CAE0672652.1"/>
    </source>
</evidence>
<evidence type="ECO:0000313" key="5">
    <source>
        <dbReference type="EMBL" id="CAE0672654.1"/>
    </source>
</evidence>
<dbReference type="SMART" id="SM00054">
    <property type="entry name" value="EFh"/>
    <property type="match status" value="1"/>
</dbReference>
<feature type="region of interest" description="Disordered" evidence="2">
    <location>
        <begin position="279"/>
        <end position="313"/>
    </location>
</feature>
<evidence type="ECO:0000256" key="1">
    <source>
        <dbReference type="ARBA" id="ARBA00022837"/>
    </source>
</evidence>
<dbReference type="PROSITE" id="PS50222">
    <property type="entry name" value="EF_HAND_2"/>
    <property type="match status" value="1"/>
</dbReference>
<dbReference type="GO" id="GO:0005509">
    <property type="term" value="F:calcium ion binding"/>
    <property type="evidence" value="ECO:0007669"/>
    <property type="project" value="InterPro"/>
</dbReference>
<dbReference type="EMBL" id="HBIV01034057">
    <property type="protein sequence ID" value="CAE0672652.1"/>
    <property type="molecule type" value="Transcribed_RNA"/>
</dbReference>